<protein>
    <submittedName>
        <fullName evidence="4">EAL domain-containing protein (Putative c-di-GMP-specific phosphodiesterase class I)/FixJ family two-component response regulator</fullName>
    </submittedName>
</protein>
<dbReference type="InterPro" id="IPR001633">
    <property type="entry name" value="EAL_dom"/>
</dbReference>
<feature type="modified residue" description="4-aspartylphosphate" evidence="1">
    <location>
        <position position="73"/>
    </location>
</feature>
<dbReference type="Pfam" id="PF00072">
    <property type="entry name" value="Response_reg"/>
    <property type="match status" value="1"/>
</dbReference>
<accession>A0AAE3VSJ0</accession>
<dbReference type="RefSeq" id="WP_306887535.1">
    <property type="nucleotide sequence ID" value="NZ_JAUSUL010000006.1"/>
</dbReference>
<reference evidence="4" key="1">
    <citation type="submission" date="2023-07" db="EMBL/GenBank/DDBJ databases">
        <title>Genomic Encyclopedia of Type Strains, Phase IV (KMG-IV): sequencing the most valuable type-strain genomes for metagenomic binning, comparative biology and taxonomic classification.</title>
        <authorList>
            <person name="Goeker M."/>
        </authorList>
    </citation>
    <scope>NUCLEOTIDE SEQUENCE</scope>
    <source>
        <strain evidence="4">DSM 21202</strain>
    </source>
</reference>
<dbReference type="CDD" id="cd01948">
    <property type="entry name" value="EAL"/>
    <property type="match status" value="1"/>
</dbReference>
<dbReference type="Gene3D" id="3.20.20.450">
    <property type="entry name" value="EAL domain"/>
    <property type="match status" value="1"/>
</dbReference>
<dbReference type="SUPFAM" id="SSF141868">
    <property type="entry name" value="EAL domain-like"/>
    <property type="match status" value="1"/>
</dbReference>
<dbReference type="GO" id="GO:0071111">
    <property type="term" value="F:cyclic-guanylate-specific phosphodiesterase activity"/>
    <property type="evidence" value="ECO:0007669"/>
    <property type="project" value="InterPro"/>
</dbReference>
<sequence>MSRGGWRSKEKSRRQMQHVRETRGRIIVLDDDPDLREEIGQFLSAHGHPVIGLEDGSTIAATDFAPSDILVLDMVLLGMDGTDVLFGLTTTAHPPRIVLITGHGEPVLRAAAAAAERAGLTVLAGLQKPFDLFALEALLRSAREVAPCSIYVPPAASDIRNALDAALDEDTLPVEYQPIVRSKDLSFCGAEALLAGWLPGLGQVSPIDIINAIEGDRALIARLTENVAQQAAVACRTWTRAGWSGTVSINAPIEALTQPKIVTSLLSVVEAAGIEPHQLILELTENGLYDSSFAALQSLLKLRIAGFRLALDDVGQRQSGLLQLANLPVTEIKIDMELIRAARTWSKGRGIYESLAHLGRRLDLAIVAEGIENLDDMALVRANQVDYVQGYLISKKRPLPELIAMLPEMETNLGYATLERSAG</sequence>
<dbReference type="InterPro" id="IPR001789">
    <property type="entry name" value="Sig_transdc_resp-reg_receiver"/>
</dbReference>
<gene>
    <name evidence="4" type="ORF">J2S73_004100</name>
</gene>
<proteinExistence type="predicted"/>
<dbReference type="InterPro" id="IPR011006">
    <property type="entry name" value="CheY-like_superfamily"/>
</dbReference>
<feature type="domain" description="Response regulatory" evidence="2">
    <location>
        <begin position="25"/>
        <end position="143"/>
    </location>
</feature>
<dbReference type="InterPro" id="IPR035919">
    <property type="entry name" value="EAL_sf"/>
</dbReference>
<keyword evidence="5" id="KW-1185">Reference proteome</keyword>
<dbReference type="PROSITE" id="PS50110">
    <property type="entry name" value="RESPONSE_REGULATORY"/>
    <property type="match status" value="1"/>
</dbReference>
<evidence type="ECO:0000256" key="1">
    <source>
        <dbReference type="PROSITE-ProRule" id="PRU00169"/>
    </source>
</evidence>
<comment type="caution">
    <text evidence="4">The sequence shown here is derived from an EMBL/GenBank/DDBJ whole genome shotgun (WGS) entry which is preliminary data.</text>
</comment>
<evidence type="ECO:0000259" key="2">
    <source>
        <dbReference type="PROSITE" id="PS50110"/>
    </source>
</evidence>
<dbReference type="GO" id="GO:0000160">
    <property type="term" value="P:phosphorelay signal transduction system"/>
    <property type="evidence" value="ECO:0007669"/>
    <property type="project" value="InterPro"/>
</dbReference>
<dbReference type="SUPFAM" id="SSF52172">
    <property type="entry name" value="CheY-like"/>
    <property type="match status" value="1"/>
</dbReference>
<dbReference type="AlphaFoldDB" id="A0AAE3VSJ0"/>
<dbReference type="PROSITE" id="PS50883">
    <property type="entry name" value="EAL"/>
    <property type="match status" value="1"/>
</dbReference>
<dbReference type="SMART" id="SM00448">
    <property type="entry name" value="REC"/>
    <property type="match status" value="1"/>
</dbReference>
<dbReference type="PANTHER" id="PTHR33121">
    <property type="entry name" value="CYCLIC DI-GMP PHOSPHODIESTERASE PDEF"/>
    <property type="match status" value="1"/>
</dbReference>
<dbReference type="PANTHER" id="PTHR33121:SF71">
    <property type="entry name" value="OXYGEN SENSOR PROTEIN DOSP"/>
    <property type="match status" value="1"/>
</dbReference>
<dbReference type="EMBL" id="JAUSUL010000006">
    <property type="protein sequence ID" value="MDQ0317614.1"/>
    <property type="molecule type" value="Genomic_DNA"/>
</dbReference>
<dbReference type="SMART" id="SM00052">
    <property type="entry name" value="EAL"/>
    <property type="match status" value="1"/>
</dbReference>
<name>A0AAE3VSJ0_9HYPH</name>
<organism evidence="4 5">
    <name type="scientific">Amorphus orientalis</name>
    <dbReference type="NCBI Taxonomy" id="649198"/>
    <lineage>
        <taxon>Bacteria</taxon>
        <taxon>Pseudomonadati</taxon>
        <taxon>Pseudomonadota</taxon>
        <taxon>Alphaproteobacteria</taxon>
        <taxon>Hyphomicrobiales</taxon>
        <taxon>Amorphaceae</taxon>
        <taxon>Amorphus</taxon>
    </lineage>
</organism>
<evidence type="ECO:0000313" key="4">
    <source>
        <dbReference type="EMBL" id="MDQ0317614.1"/>
    </source>
</evidence>
<evidence type="ECO:0000259" key="3">
    <source>
        <dbReference type="PROSITE" id="PS50883"/>
    </source>
</evidence>
<dbReference type="InterPro" id="IPR050706">
    <property type="entry name" value="Cyclic-di-GMP_PDE-like"/>
</dbReference>
<dbReference type="Gene3D" id="3.40.50.2300">
    <property type="match status" value="1"/>
</dbReference>
<evidence type="ECO:0000313" key="5">
    <source>
        <dbReference type="Proteomes" id="UP001229244"/>
    </source>
</evidence>
<dbReference type="Pfam" id="PF00563">
    <property type="entry name" value="EAL"/>
    <property type="match status" value="1"/>
</dbReference>
<feature type="domain" description="EAL" evidence="3">
    <location>
        <begin position="156"/>
        <end position="410"/>
    </location>
</feature>
<keyword evidence="1" id="KW-0597">Phosphoprotein</keyword>
<dbReference type="Proteomes" id="UP001229244">
    <property type="component" value="Unassembled WGS sequence"/>
</dbReference>